<dbReference type="GO" id="GO:0004252">
    <property type="term" value="F:serine-type endopeptidase activity"/>
    <property type="evidence" value="ECO:0007669"/>
    <property type="project" value="InterPro"/>
</dbReference>
<keyword evidence="4" id="KW-0378">Hydrolase</keyword>
<dbReference type="InterPro" id="IPR015366">
    <property type="entry name" value="S53_propep"/>
</dbReference>
<organism evidence="10 11">
    <name type="scientific">Galbitalea soli</name>
    <dbReference type="NCBI Taxonomy" id="1268042"/>
    <lineage>
        <taxon>Bacteria</taxon>
        <taxon>Bacillati</taxon>
        <taxon>Actinomycetota</taxon>
        <taxon>Actinomycetes</taxon>
        <taxon>Micrococcales</taxon>
        <taxon>Microbacteriaceae</taxon>
        <taxon>Galbitalea</taxon>
    </lineage>
</organism>
<keyword evidence="3" id="KW-0479">Metal-binding</keyword>
<dbReference type="InterPro" id="IPR023828">
    <property type="entry name" value="Peptidase_S8_Ser-AS"/>
</dbReference>
<name>A0A7C9PPZ5_9MICO</name>
<dbReference type="GO" id="GO:0008240">
    <property type="term" value="F:tripeptidyl-peptidase activity"/>
    <property type="evidence" value="ECO:0007669"/>
    <property type="project" value="TreeGrafter"/>
</dbReference>
<evidence type="ECO:0000256" key="5">
    <source>
        <dbReference type="ARBA" id="ARBA00022825"/>
    </source>
</evidence>
<proteinExistence type="predicted"/>
<dbReference type="Gene3D" id="3.40.50.200">
    <property type="entry name" value="Peptidase S8/S53 domain"/>
    <property type="match status" value="1"/>
</dbReference>
<evidence type="ECO:0000313" key="10">
    <source>
        <dbReference type="EMBL" id="NEM92428.1"/>
    </source>
</evidence>
<dbReference type="Pfam" id="PF09286">
    <property type="entry name" value="Pro-kuma_activ"/>
    <property type="match status" value="1"/>
</dbReference>
<dbReference type="EMBL" id="JAAGWZ010000005">
    <property type="protein sequence ID" value="NEM92428.1"/>
    <property type="molecule type" value="Genomic_DNA"/>
</dbReference>
<dbReference type="SUPFAM" id="SSF54897">
    <property type="entry name" value="Protease propeptides/inhibitors"/>
    <property type="match status" value="1"/>
</dbReference>
<keyword evidence="8" id="KW-0732">Signal</keyword>
<keyword evidence="6" id="KW-0106">Calcium</keyword>
<dbReference type="PANTHER" id="PTHR14218">
    <property type="entry name" value="PROTEASE S8 TRIPEPTIDYL PEPTIDASE I CLN2"/>
    <property type="match status" value="1"/>
</dbReference>
<evidence type="ECO:0000259" key="9">
    <source>
        <dbReference type="PROSITE" id="PS51695"/>
    </source>
</evidence>
<evidence type="ECO:0000313" key="11">
    <source>
        <dbReference type="Proteomes" id="UP000479756"/>
    </source>
</evidence>
<dbReference type="Pfam" id="PF00082">
    <property type="entry name" value="Peptidase_S8"/>
    <property type="match status" value="1"/>
</dbReference>
<keyword evidence="5" id="KW-0720">Serine protease</keyword>
<dbReference type="PROSITE" id="PS00138">
    <property type="entry name" value="SUBTILASE_SER"/>
    <property type="match status" value="1"/>
</dbReference>
<evidence type="ECO:0000256" key="2">
    <source>
        <dbReference type="ARBA" id="ARBA00022670"/>
    </source>
</evidence>
<reference evidence="10 11" key="1">
    <citation type="journal article" date="2014" name="Int. J. Syst. Evol. Microbiol.">
        <title>Description of Galbitalea soli gen. nov., sp. nov., and Frondihabitans sucicola sp. nov.</title>
        <authorList>
            <person name="Kim S.J."/>
            <person name="Lim J.M."/>
            <person name="Ahn J.H."/>
            <person name="Weon H.Y."/>
            <person name="Hamada M."/>
            <person name="Suzuki K."/>
            <person name="Ahn T.Y."/>
            <person name="Kwon S.W."/>
        </authorList>
    </citation>
    <scope>NUCLEOTIDE SEQUENCE [LARGE SCALE GENOMIC DNA]</scope>
    <source>
        <strain evidence="10 11">NBRC 108727</strain>
    </source>
</reference>
<accession>A0A7C9PPZ5</accession>
<dbReference type="InterPro" id="IPR036852">
    <property type="entry name" value="Peptidase_S8/S53_dom_sf"/>
</dbReference>
<dbReference type="SMART" id="SM00944">
    <property type="entry name" value="Pro-kuma_activ"/>
    <property type="match status" value="1"/>
</dbReference>
<dbReference type="Proteomes" id="UP000479756">
    <property type="component" value="Unassembled WGS sequence"/>
</dbReference>
<dbReference type="CDD" id="cd04056">
    <property type="entry name" value="Peptidases_S53"/>
    <property type="match status" value="1"/>
</dbReference>
<dbReference type="InterPro" id="IPR000209">
    <property type="entry name" value="Peptidase_S8/S53_dom"/>
</dbReference>
<evidence type="ECO:0000256" key="8">
    <source>
        <dbReference type="SAM" id="SignalP"/>
    </source>
</evidence>
<dbReference type="PANTHER" id="PTHR14218:SF15">
    <property type="entry name" value="TRIPEPTIDYL-PEPTIDASE 1"/>
    <property type="match status" value="1"/>
</dbReference>
<feature type="chain" id="PRO_5028824091" evidence="8">
    <location>
        <begin position="38"/>
        <end position="666"/>
    </location>
</feature>
<evidence type="ECO:0000256" key="3">
    <source>
        <dbReference type="ARBA" id="ARBA00022723"/>
    </source>
</evidence>
<feature type="domain" description="Peptidase S53" evidence="9">
    <location>
        <begin position="257"/>
        <end position="665"/>
    </location>
</feature>
<dbReference type="GO" id="GO:0006508">
    <property type="term" value="P:proteolysis"/>
    <property type="evidence" value="ECO:0007669"/>
    <property type="project" value="UniProtKB-KW"/>
</dbReference>
<dbReference type="PROSITE" id="PS51695">
    <property type="entry name" value="SEDOLISIN"/>
    <property type="match status" value="1"/>
</dbReference>
<keyword evidence="7" id="KW-0865">Zymogen</keyword>
<keyword evidence="11" id="KW-1185">Reference proteome</keyword>
<sequence>MTTAPRRTRATRRAAAVIAIAASVVGLSLTGALPASAASSRVSYHDSVPSWAKSANDSGTPAADTSVEGEIYLPLRKATVAKALAIAISTPGTSSYRKTLSPSDFFSRFSPRQSDLDAVVTYLKNAGLTITAVPKSRLYVVFRGSADAVNAALATSLHNYRYAGHTLLGPSKAPSLPASVASKVSGISVDQSRLLTRPDLVKRGGSASATASSVQAKTAAPKATPVVDAPCSTYIGEHTVTVPEAYGSTSFPTFNCGYTPAQLRSAYGLKALSAAGVNGTGQTVAITDAYASPSIVRDVNTYSKALGEPTLRPGQYTQIVPKSSDFKDQAACGFPSGWQGEQTLDVEAVHGLAPGANILYVGGFNCGGGLDVATSTILDNKLATIVSNSWGNIGEAVPQDVLEGETNLHIQAAAEGIGLYFSSGDNGDEVADLGIVSPDYPASSPFVTSVGGTSLGIDKNGKISFETGWGDALDKIVKDSTGALSYSTPLPGALFGGGAGGGASAYFTEPTYQKGVVPSSLSGGFRVSPDISALADPYTGFSIGIRPIVDDTTLRTGAFENDTYGGTSLASPLVAAQMAIVQQATHHTIGFANPTLYGLDKVAPSLFRDVVPNTQALVYTSAYSGNSYLVSLGNDTSLTTTKGYDDVTGIGGLTFGALTAMATGRH</sequence>
<feature type="signal peptide" evidence="8">
    <location>
        <begin position="1"/>
        <end position="37"/>
    </location>
</feature>
<evidence type="ECO:0000256" key="7">
    <source>
        <dbReference type="ARBA" id="ARBA00023145"/>
    </source>
</evidence>
<evidence type="ECO:0000256" key="6">
    <source>
        <dbReference type="ARBA" id="ARBA00022837"/>
    </source>
</evidence>
<keyword evidence="2" id="KW-0645">Protease</keyword>
<dbReference type="CDD" id="cd11377">
    <property type="entry name" value="Pro-peptidase_S53"/>
    <property type="match status" value="1"/>
</dbReference>
<dbReference type="RefSeq" id="WP_163474494.1">
    <property type="nucleotide sequence ID" value="NZ_JAAGWZ010000005.1"/>
</dbReference>
<comment type="cofactor">
    <cofactor evidence="1">
        <name>Ca(2+)</name>
        <dbReference type="ChEBI" id="CHEBI:29108"/>
    </cofactor>
</comment>
<protein>
    <submittedName>
        <fullName evidence="10">S8/S53 family peptidase</fullName>
    </submittedName>
</protein>
<dbReference type="AlphaFoldDB" id="A0A7C9PPZ5"/>
<evidence type="ECO:0000256" key="4">
    <source>
        <dbReference type="ARBA" id="ARBA00022801"/>
    </source>
</evidence>
<dbReference type="SUPFAM" id="SSF52743">
    <property type="entry name" value="Subtilisin-like"/>
    <property type="match status" value="1"/>
</dbReference>
<evidence type="ECO:0000256" key="1">
    <source>
        <dbReference type="ARBA" id="ARBA00001913"/>
    </source>
</evidence>
<dbReference type="InterPro" id="IPR050819">
    <property type="entry name" value="Tripeptidyl-peptidase_I"/>
</dbReference>
<gene>
    <name evidence="10" type="ORF">G3T37_13825</name>
</gene>
<dbReference type="GO" id="GO:0046872">
    <property type="term" value="F:metal ion binding"/>
    <property type="evidence" value="ECO:0007669"/>
    <property type="project" value="UniProtKB-KW"/>
</dbReference>
<dbReference type="InterPro" id="IPR030400">
    <property type="entry name" value="Sedolisin_dom"/>
</dbReference>
<comment type="caution">
    <text evidence="10">The sequence shown here is derived from an EMBL/GenBank/DDBJ whole genome shotgun (WGS) entry which is preliminary data.</text>
</comment>